<dbReference type="InterPro" id="IPR011701">
    <property type="entry name" value="MFS"/>
</dbReference>
<feature type="transmembrane region" description="Helical" evidence="6">
    <location>
        <begin position="140"/>
        <end position="160"/>
    </location>
</feature>
<evidence type="ECO:0000313" key="8">
    <source>
        <dbReference type="EMBL" id="MCY6371441.1"/>
    </source>
</evidence>
<feature type="transmembrane region" description="Helical" evidence="6">
    <location>
        <begin position="219"/>
        <end position="243"/>
    </location>
</feature>
<feature type="transmembrane region" description="Helical" evidence="6">
    <location>
        <begin position="38"/>
        <end position="58"/>
    </location>
</feature>
<accession>A0ABT4CTB9</accession>
<feature type="transmembrane region" description="Helical" evidence="6">
    <location>
        <begin position="166"/>
        <end position="186"/>
    </location>
</feature>
<feature type="transmembrane region" description="Helical" evidence="6">
    <location>
        <begin position="367"/>
        <end position="388"/>
    </location>
</feature>
<keyword evidence="9" id="KW-1185">Reference proteome</keyword>
<keyword evidence="5 6" id="KW-0472">Membrane</keyword>
<proteinExistence type="predicted"/>
<evidence type="ECO:0000259" key="7">
    <source>
        <dbReference type="PROSITE" id="PS50850"/>
    </source>
</evidence>
<feature type="transmembrane region" description="Helical" evidence="6">
    <location>
        <begin position="103"/>
        <end position="128"/>
    </location>
</feature>
<keyword evidence="4 6" id="KW-1133">Transmembrane helix</keyword>
<organism evidence="8 9">
    <name type="scientific">Clostridium ganghwense</name>
    <dbReference type="NCBI Taxonomy" id="312089"/>
    <lineage>
        <taxon>Bacteria</taxon>
        <taxon>Bacillati</taxon>
        <taxon>Bacillota</taxon>
        <taxon>Clostridia</taxon>
        <taxon>Eubacteriales</taxon>
        <taxon>Clostridiaceae</taxon>
        <taxon>Clostridium</taxon>
    </lineage>
</organism>
<evidence type="ECO:0000256" key="6">
    <source>
        <dbReference type="SAM" id="Phobius"/>
    </source>
</evidence>
<feature type="transmembrane region" description="Helical" evidence="6">
    <location>
        <begin position="308"/>
        <end position="330"/>
    </location>
</feature>
<name>A0ABT4CTB9_9CLOT</name>
<reference evidence="8" key="1">
    <citation type="submission" date="2022-12" db="EMBL/GenBank/DDBJ databases">
        <authorList>
            <person name="Wang J."/>
        </authorList>
    </citation>
    <scope>NUCLEOTIDE SEQUENCE</scope>
    <source>
        <strain evidence="8">HY-42-06</strain>
    </source>
</reference>
<dbReference type="Gene3D" id="1.20.1250.20">
    <property type="entry name" value="MFS general substrate transporter like domains"/>
    <property type="match status" value="1"/>
</dbReference>
<evidence type="ECO:0000256" key="2">
    <source>
        <dbReference type="ARBA" id="ARBA00022448"/>
    </source>
</evidence>
<dbReference type="PANTHER" id="PTHR23528:SF1">
    <property type="entry name" value="MAJOR FACILITATOR SUPERFAMILY (MFS) PROFILE DOMAIN-CONTAINING PROTEIN"/>
    <property type="match status" value="1"/>
</dbReference>
<dbReference type="Pfam" id="PF07690">
    <property type="entry name" value="MFS_1"/>
    <property type="match status" value="1"/>
</dbReference>
<keyword evidence="3 6" id="KW-0812">Transmembrane</keyword>
<feature type="transmembrane region" description="Helical" evidence="6">
    <location>
        <begin position="284"/>
        <end position="302"/>
    </location>
</feature>
<feature type="transmembrane region" description="Helical" evidence="6">
    <location>
        <begin position="255"/>
        <end position="277"/>
    </location>
</feature>
<dbReference type="RefSeq" id="WP_268050302.1">
    <property type="nucleotide sequence ID" value="NZ_JAPQES010000004.1"/>
</dbReference>
<dbReference type="Proteomes" id="UP001079657">
    <property type="component" value="Unassembled WGS sequence"/>
</dbReference>
<dbReference type="InterPro" id="IPR020846">
    <property type="entry name" value="MFS_dom"/>
</dbReference>
<dbReference type="EMBL" id="JAPQES010000004">
    <property type="protein sequence ID" value="MCY6371441.1"/>
    <property type="molecule type" value="Genomic_DNA"/>
</dbReference>
<protein>
    <submittedName>
        <fullName evidence="8">SLC45 family MFS transporter</fullName>
    </submittedName>
</protein>
<feature type="transmembrane region" description="Helical" evidence="6">
    <location>
        <begin position="79"/>
        <end position="97"/>
    </location>
</feature>
<evidence type="ECO:0000313" key="9">
    <source>
        <dbReference type="Proteomes" id="UP001079657"/>
    </source>
</evidence>
<dbReference type="PROSITE" id="PS50850">
    <property type="entry name" value="MFS"/>
    <property type="match status" value="1"/>
</dbReference>
<dbReference type="SUPFAM" id="SSF103473">
    <property type="entry name" value="MFS general substrate transporter"/>
    <property type="match status" value="1"/>
</dbReference>
<evidence type="ECO:0000256" key="1">
    <source>
        <dbReference type="ARBA" id="ARBA00004651"/>
    </source>
</evidence>
<feature type="transmembrane region" description="Helical" evidence="6">
    <location>
        <begin position="7"/>
        <end position="26"/>
    </location>
</feature>
<keyword evidence="2" id="KW-0813">Transport</keyword>
<dbReference type="CDD" id="cd17313">
    <property type="entry name" value="MFS_SLC45_SUC"/>
    <property type="match status" value="1"/>
</dbReference>
<gene>
    <name evidence="8" type="ORF">OXH55_12395</name>
</gene>
<comment type="subcellular location">
    <subcellularLocation>
        <location evidence="1">Cell membrane</location>
        <topology evidence="1">Multi-pass membrane protein</topology>
    </subcellularLocation>
</comment>
<comment type="caution">
    <text evidence="8">The sequence shown here is derived from an EMBL/GenBank/DDBJ whole genome shotgun (WGS) entry which is preliminary data.</text>
</comment>
<dbReference type="InterPro" id="IPR036259">
    <property type="entry name" value="MFS_trans_sf"/>
</dbReference>
<sequence length="393" mass="44374">MKKENYIKTFLLGFGFFSISVTWSIYNSFIPKILSNYLNSAAIIGFIMTIDNYFALFIQPAVGRLSDSIDTRFGRRMPFIMIGMPLAAVFLFVLPNYKNLGMLIAFLILMNLSMSIFRSPVIALMPDLTPTKHRSKANSIINFMGGIGAITAYCFGSMLWDKGNQYPFYMAGILMLVSLLILFLFIKEKRDALNYTNNKEVKKKKSLIGIKCLKQKNTLFLLIAISSLFIAYQGVEAFFTIYGEKFLNISVKSTVFSFTFISLSFLIFAIPAGIIGTKFGKKKTISMGILGLIICFTSLTFIRNINLIRVVFIICGMFWAFININSYPLVIDMAPKGEVGTYTGLYYMFCSLASIISPPLLGSIIDLIGYKYMFVYGSVFFFISFILIRKVKI</sequence>
<evidence type="ECO:0000256" key="3">
    <source>
        <dbReference type="ARBA" id="ARBA00022692"/>
    </source>
</evidence>
<dbReference type="PANTHER" id="PTHR23528">
    <property type="match status" value="1"/>
</dbReference>
<evidence type="ECO:0000256" key="5">
    <source>
        <dbReference type="ARBA" id="ARBA00023136"/>
    </source>
</evidence>
<feature type="domain" description="Major facilitator superfamily (MFS) profile" evidence="7">
    <location>
        <begin position="8"/>
        <end position="393"/>
    </location>
</feature>
<evidence type="ECO:0000256" key="4">
    <source>
        <dbReference type="ARBA" id="ARBA00022989"/>
    </source>
</evidence>
<feature type="transmembrane region" description="Helical" evidence="6">
    <location>
        <begin position="342"/>
        <end position="361"/>
    </location>
</feature>